<organism evidence="2 3">
    <name type="scientific">Amycolatopsis sulphurea</name>
    <dbReference type="NCBI Taxonomy" id="76022"/>
    <lineage>
        <taxon>Bacteria</taxon>
        <taxon>Bacillati</taxon>
        <taxon>Actinomycetota</taxon>
        <taxon>Actinomycetes</taxon>
        <taxon>Pseudonocardiales</taxon>
        <taxon>Pseudonocardiaceae</taxon>
        <taxon>Amycolatopsis</taxon>
    </lineage>
</organism>
<gene>
    <name evidence="2" type="ORF">ATK36_1645</name>
</gene>
<sequence length="95" mass="10172">MGHTRRPAAIVVLVLKTLLELLAGLSGAQPDWLGVLVWCLSLAGEILRYHGRSTPVHDACHNDDSAGSSLPEGNRNGRFPGAGQRGNRKPWAHLG</sequence>
<feature type="compositionally biased region" description="Basic residues" evidence="1">
    <location>
        <begin position="86"/>
        <end position="95"/>
    </location>
</feature>
<proteinExistence type="predicted"/>
<comment type="caution">
    <text evidence="2">The sequence shown here is derived from an EMBL/GenBank/DDBJ whole genome shotgun (WGS) entry which is preliminary data.</text>
</comment>
<protein>
    <submittedName>
        <fullName evidence="2">Uncharacterized protein</fullName>
    </submittedName>
</protein>
<evidence type="ECO:0000256" key="1">
    <source>
        <dbReference type="SAM" id="MobiDB-lite"/>
    </source>
</evidence>
<name>A0A2A9F5P9_9PSEU</name>
<evidence type="ECO:0000313" key="2">
    <source>
        <dbReference type="EMBL" id="PFG46654.1"/>
    </source>
</evidence>
<dbReference type="EMBL" id="PDJK01000002">
    <property type="protein sequence ID" value="PFG46654.1"/>
    <property type="molecule type" value="Genomic_DNA"/>
</dbReference>
<keyword evidence="3" id="KW-1185">Reference proteome</keyword>
<evidence type="ECO:0000313" key="3">
    <source>
        <dbReference type="Proteomes" id="UP000243542"/>
    </source>
</evidence>
<dbReference type="AlphaFoldDB" id="A0A2A9F5P9"/>
<reference evidence="2 3" key="1">
    <citation type="submission" date="2017-10" db="EMBL/GenBank/DDBJ databases">
        <title>Sequencing the genomes of 1000 actinobacteria strains.</title>
        <authorList>
            <person name="Klenk H.-P."/>
        </authorList>
    </citation>
    <scope>NUCLEOTIDE SEQUENCE [LARGE SCALE GENOMIC DNA]</scope>
    <source>
        <strain evidence="2 3">DSM 46092</strain>
    </source>
</reference>
<accession>A0A2A9F5P9</accession>
<dbReference type="Proteomes" id="UP000243542">
    <property type="component" value="Unassembled WGS sequence"/>
</dbReference>
<feature type="region of interest" description="Disordered" evidence="1">
    <location>
        <begin position="60"/>
        <end position="95"/>
    </location>
</feature>